<evidence type="ECO:0000313" key="8">
    <source>
        <dbReference type="Proteomes" id="UP000245771"/>
    </source>
</evidence>
<dbReference type="PANTHER" id="PTHR44329">
    <property type="entry name" value="SERINE/THREONINE-PROTEIN KINASE TNNI3K-RELATED"/>
    <property type="match status" value="1"/>
</dbReference>
<keyword evidence="1" id="KW-0808">Transferase</keyword>
<dbReference type="PANTHER" id="PTHR44329:SF288">
    <property type="entry name" value="MITOGEN-ACTIVATED PROTEIN KINASE KINASE KINASE 20"/>
    <property type="match status" value="1"/>
</dbReference>
<dbReference type="GO" id="GO:0004674">
    <property type="term" value="F:protein serine/threonine kinase activity"/>
    <property type="evidence" value="ECO:0007669"/>
    <property type="project" value="TreeGrafter"/>
</dbReference>
<evidence type="ECO:0000313" key="7">
    <source>
        <dbReference type="EMBL" id="PWN36267.1"/>
    </source>
</evidence>
<accession>A0A316VF56</accession>
<proteinExistence type="predicted"/>
<dbReference type="Gene3D" id="1.10.510.10">
    <property type="entry name" value="Transferase(Phosphotransferase) domain 1"/>
    <property type="match status" value="1"/>
</dbReference>
<dbReference type="PROSITE" id="PS50011">
    <property type="entry name" value="PROTEIN_KINASE_DOM"/>
    <property type="match status" value="1"/>
</dbReference>
<feature type="domain" description="Protein kinase" evidence="6">
    <location>
        <begin position="147"/>
        <end position="415"/>
    </location>
</feature>
<evidence type="ECO:0000256" key="3">
    <source>
        <dbReference type="ARBA" id="ARBA00022777"/>
    </source>
</evidence>
<protein>
    <submittedName>
        <fullName evidence="7">Kinase-like protein</fullName>
    </submittedName>
</protein>
<dbReference type="InterPro" id="IPR000719">
    <property type="entry name" value="Prot_kinase_dom"/>
</dbReference>
<dbReference type="STRING" id="1280837.A0A316VF56"/>
<keyword evidence="3 7" id="KW-0418">Kinase</keyword>
<dbReference type="Proteomes" id="UP000245771">
    <property type="component" value="Unassembled WGS sequence"/>
</dbReference>
<evidence type="ECO:0000256" key="4">
    <source>
        <dbReference type="ARBA" id="ARBA00022840"/>
    </source>
</evidence>
<dbReference type="PROSITE" id="PS00108">
    <property type="entry name" value="PROTEIN_KINASE_ST"/>
    <property type="match status" value="1"/>
</dbReference>
<dbReference type="RefSeq" id="XP_025356569.1">
    <property type="nucleotide sequence ID" value="XM_025496514.1"/>
</dbReference>
<dbReference type="InterPro" id="IPR001245">
    <property type="entry name" value="Ser-Thr/Tyr_kinase_cat_dom"/>
</dbReference>
<dbReference type="Pfam" id="PF07714">
    <property type="entry name" value="PK_Tyr_Ser-Thr"/>
    <property type="match status" value="1"/>
</dbReference>
<dbReference type="InParanoid" id="A0A316VF56"/>
<dbReference type="CDD" id="cd13999">
    <property type="entry name" value="STKc_MAP3K-like"/>
    <property type="match status" value="1"/>
</dbReference>
<dbReference type="GO" id="GO:0005524">
    <property type="term" value="F:ATP binding"/>
    <property type="evidence" value="ECO:0007669"/>
    <property type="project" value="UniProtKB-KW"/>
</dbReference>
<feature type="region of interest" description="Disordered" evidence="5">
    <location>
        <begin position="424"/>
        <end position="451"/>
    </location>
</feature>
<evidence type="ECO:0000256" key="2">
    <source>
        <dbReference type="ARBA" id="ARBA00022741"/>
    </source>
</evidence>
<dbReference type="InterPro" id="IPR011009">
    <property type="entry name" value="Kinase-like_dom_sf"/>
</dbReference>
<dbReference type="GeneID" id="37018295"/>
<dbReference type="InterPro" id="IPR008271">
    <property type="entry name" value="Ser/Thr_kinase_AS"/>
</dbReference>
<dbReference type="OrthoDB" id="4062651at2759"/>
<keyword evidence="8" id="KW-1185">Reference proteome</keyword>
<feature type="compositionally biased region" description="Basic and acidic residues" evidence="5">
    <location>
        <begin position="53"/>
        <end position="66"/>
    </location>
</feature>
<dbReference type="EMBL" id="KZ819603">
    <property type="protein sequence ID" value="PWN36267.1"/>
    <property type="molecule type" value="Genomic_DNA"/>
</dbReference>
<dbReference type="InterPro" id="IPR051681">
    <property type="entry name" value="Ser/Thr_Kinases-Pseudokinases"/>
</dbReference>
<dbReference type="SMART" id="SM00220">
    <property type="entry name" value="S_TKc"/>
    <property type="match status" value="1"/>
</dbReference>
<evidence type="ECO:0000256" key="1">
    <source>
        <dbReference type="ARBA" id="ARBA00022679"/>
    </source>
</evidence>
<feature type="region of interest" description="Disordered" evidence="5">
    <location>
        <begin position="53"/>
        <end position="128"/>
    </location>
</feature>
<organism evidence="7 8">
    <name type="scientific">Meira miltonrushii</name>
    <dbReference type="NCBI Taxonomy" id="1280837"/>
    <lineage>
        <taxon>Eukaryota</taxon>
        <taxon>Fungi</taxon>
        <taxon>Dikarya</taxon>
        <taxon>Basidiomycota</taxon>
        <taxon>Ustilaginomycotina</taxon>
        <taxon>Exobasidiomycetes</taxon>
        <taxon>Exobasidiales</taxon>
        <taxon>Brachybasidiaceae</taxon>
        <taxon>Meira</taxon>
    </lineage>
</organism>
<feature type="compositionally biased region" description="Basic and acidic residues" evidence="5">
    <location>
        <begin position="88"/>
        <end position="100"/>
    </location>
</feature>
<sequence length="451" mass="51299">MDESEGQDFSHSALNRLKRDRLIELCEQEGVLHAKDATRAILIDALLAHHGNNRDDIASSHTEKPDSTSSTRTARPGSSDPNAKKTKGSRENVTESDKPLLLRTQSLRKESHSKPGTPIPSQNEEDLNGLDLESLQLVDKEIAFNKLEKLDKIGSGGFKDVYVGKYHITKKTTRKVAIADIRDQLSEMDIKELTLLRDLKHENIVRFIGVCIPPVEMRLTPCMIVSELCANGDLYDYIRNVEPPPDDEIFRILLQTARGLEYLHLSSPAIIHRDVKSTNVLITRNKTAKINDFGLARVRNNKRSMIKSLVGTVNWQAVELWCPKPNYNEKVDVWSAGMTFWEALQWHQPEKKYPFQDMNEHQIYQDVGQKKLRPSTVSIRRRYGSEIVELLDRMWDQNPKLRPTMTEVCEEMEKLVQMKKEAAVAAAAASADSDSKDKKYKANNTTRNASR</sequence>
<keyword evidence="2" id="KW-0547">Nucleotide-binding</keyword>
<dbReference type="AlphaFoldDB" id="A0A316VF56"/>
<evidence type="ECO:0000256" key="5">
    <source>
        <dbReference type="SAM" id="MobiDB-lite"/>
    </source>
</evidence>
<evidence type="ECO:0000259" key="6">
    <source>
        <dbReference type="PROSITE" id="PS50011"/>
    </source>
</evidence>
<keyword evidence="4" id="KW-0067">ATP-binding</keyword>
<gene>
    <name evidence="7" type="ORF">FA14DRAFT_122332</name>
</gene>
<name>A0A316VF56_9BASI</name>
<reference evidence="7 8" key="1">
    <citation type="journal article" date="2018" name="Mol. Biol. Evol.">
        <title>Broad Genomic Sampling Reveals a Smut Pathogenic Ancestry of the Fungal Clade Ustilaginomycotina.</title>
        <authorList>
            <person name="Kijpornyongpan T."/>
            <person name="Mondo S.J."/>
            <person name="Barry K."/>
            <person name="Sandor L."/>
            <person name="Lee J."/>
            <person name="Lipzen A."/>
            <person name="Pangilinan J."/>
            <person name="LaButti K."/>
            <person name="Hainaut M."/>
            <person name="Henrissat B."/>
            <person name="Grigoriev I.V."/>
            <person name="Spatafora J.W."/>
            <person name="Aime M.C."/>
        </authorList>
    </citation>
    <scope>NUCLEOTIDE SEQUENCE [LARGE SCALE GENOMIC DNA]</scope>
    <source>
        <strain evidence="7 8">MCA 3882</strain>
    </source>
</reference>
<dbReference type="SUPFAM" id="SSF56112">
    <property type="entry name" value="Protein kinase-like (PK-like)"/>
    <property type="match status" value="1"/>
</dbReference>